<evidence type="ECO:0000313" key="2">
    <source>
        <dbReference type="Proteomes" id="UP000264179"/>
    </source>
</evidence>
<dbReference type="AlphaFoldDB" id="A0A3D5NAM6"/>
<proteinExistence type="predicted"/>
<protein>
    <submittedName>
        <fullName evidence="1">Uncharacterized protein</fullName>
    </submittedName>
</protein>
<name>A0A3D5NAM6_9PROT</name>
<dbReference type="EMBL" id="DPOP01000120">
    <property type="protein sequence ID" value="HCW68515.1"/>
    <property type="molecule type" value="Genomic_DNA"/>
</dbReference>
<reference evidence="1 2" key="1">
    <citation type="journal article" date="2018" name="Nat. Biotechnol.">
        <title>A standardized bacterial taxonomy based on genome phylogeny substantially revises the tree of life.</title>
        <authorList>
            <person name="Parks D.H."/>
            <person name="Chuvochina M."/>
            <person name="Waite D.W."/>
            <person name="Rinke C."/>
            <person name="Skarshewski A."/>
            <person name="Chaumeil P.A."/>
            <person name="Hugenholtz P."/>
        </authorList>
    </citation>
    <scope>NUCLEOTIDE SEQUENCE [LARGE SCALE GENOMIC DNA]</scope>
    <source>
        <strain evidence="1">UBA9881</strain>
    </source>
</reference>
<evidence type="ECO:0000313" key="1">
    <source>
        <dbReference type="EMBL" id="HCW68515.1"/>
    </source>
</evidence>
<gene>
    <name evidence="1" type="ORF">DHR80_15210</name>
</gene>
<sequence>MSPDIVTYGINPLNDPNELIVEDWNKDINTPVVKDYRNYVYIRGSSMNIPEGQDVKGEIHLYYTKATLLLLPETWQRNIIPPQDPEQTPFMIASENGQHLYAQNPFKWLPEEIGEGDHYCLIARVTTEEAPNPVPREKFANSGAFTDWIRNNPGMAWRNVTLVSGPPSIEQAFTFEFGNADPVEEKHQIQGISENFSPGTRIHFSCEAAGVNPPINTSHTIVDPENDTWNIPVTLEGELTAPLTVTIECPFDAPLSLTGASLKVKLMRSSNGGQFSEDQENDRLLNLYAKPASHFSITSEEKLVQMGECTIKFA</sequence>
<accession>A0A3D5NAM6</accession>
<dbReference type="Proteomes" id="UP000264179">
    <property type="component" value="Unassembled WGS sequence"/>
</dbReference>
<organism evidence="1 2">
    <name type="scientific">Thalassospira lucentensis</name>
    <dbReference type="NCBI Taxonomy" id="168935"/>
    <lineage>
        <taxon>Bacteria</taxon>
        <taxon>Pseudomonadati</taxon>
        <taxon>Pseudomonadota</taxon>
        <taxon>Alphaproteobacteria</taxon>
        <taxon>Rhodospirillales</taxon>
        <taxon>Thalassospiraceae</taxon>
        <taxon>Thalassospira</taxon>
    </lineage>
</organism>
<comment type="caution">
    <text evidence="1">The sequence shown here is derived from an EMBL/GenBank/DDBJ whole genome shotgun (WGS) entry which is preliminary data.</text>
</comment>